<evidence type="ECO:0000256" key="1">
    <source>
        <dbReference type="SAM" id="SignalP"/>
    </source>
</evidence>
<protein>
    <submittedName>
        <fullName evidence="2">Uncharacterized protein</fullName>
    </submittedName>
</protein>
<evidence type="ECO:0000313" key="2">
    <source>
        <dbReference type="EMBL" id="KAF2877551.1"/>
    </source>
</evidence>
<feature type="chain" id="PRO_5028974709" evidence="1">
    <location>
        <begin position="17"/>
        <end position="93"/>
    </location>
</feature>
<gene>
    <name evidence="2" type="ORF">BDV95DRAFT_601932</name>
</gene>
<keyword evidence="1" id="KW-0732">Signal</keyword>
<reference evidence="2 3" key="1">
    <citation type="submission" date="2020-01" db="EMBL/GenBank/DDBJ databases">
        <authorList>
            <consortium name="DOE Joint Genome Institute"/>
            <person name="Haridas S."/>
            <person name="Albert R."/>
            <person name="Binder M."/>
            <person name="Bloem J."/>
            <person name="Labutti K."/>
            <person name="Salamov A."/>
            <person name="Andreopoulos B."/>
            <person name="Baker S.E."/>
            <person name="Barry K."/>
            <person name="Bills G."/>
            <person name="Bluhm B.H."/>
            <person name="Cannon C."/>
            <person name="Castanera R."/>
            <person name="Culley D.E."/>
            <person name="Daum C."/>
            <person name="Ezra D."/>
            <person name="Gonzalez J.B."/>
            <person name="Henrissat B."/>
            <person name="Kuo A."/>
            <person name="Liang C."/>
            <person name="Lipzen A."/>
            <person name="Lutzoni F."/>
            <person name="Magnuson J."/>
            <person name="Mondo S."/>
            <person name="Nolan M."/>
            <person name="Ohm R."/>
            <person name="Pangilinan J."/>
            <person name="Park H.-J.H."/>
            <person name="Ramirez L."/>
            <person name="Alfaro M."/>
            <person name="Sun H."/>
            <person name="Tritt A."/>
            <person name="Yoshinaga Y."/>
            <person name="Zwiers L.-H.L."/>
            <person name="Turgeon B.G."/>
            <person name="Goodwin S.B."/>
            <person name="Spatafora J.W."/>
            <person name="Crous P.W."/>
            <person name="Grigoriev I.V."/>
        </authorList>
    </citation>
    <scope>NUCLEOTIDE SEQUENCE [LARGE SCALE GENOMIC DNA]</scope>
    <source>
        <strain evidence="2 3">CBS 611.86</strain>
    </source>
</reference>
<keyword evidence="3" id="KW-1185">Reference proteome</keyword>
<name>A0A7C8IHU2_9PLEO</name>
<evidence type="ECO:0000313" key="3">
    <source>
        <dbReference type="Proteomes" id="UP000481861"/>
    </source>
</evidence>
<comment type="caution">
    <text evidence="2">The sequence shown here is derived from an EMBL/GenBank/DDBJ whole genome shotgun (WGS) entry which is preliminary data.</text>
</comment>
<dbReference type="AlphaFoldDB" id="A0A7C8IHU2"/>
<feature type="signal peptide" evidence="1">
    <location>
        <begin position="1"/>
        <end position="16"/>
    </location>
</feature>
<dbReference type="Proteomes" id="UP000481861">
    <property type="component" value="Unassembled WGS sequence"/>
</dbReference>
<proteinExistence type="predicted"/>
<dbReference type="EMBL" id="JAADJZ010000002">
    <property type="protein sequence ID" value="KAF2877551.1"/>
    <property type="molecule type" value="Genomic_DNA"/>
</dbReference>
<organism evidence="2 3">
    <name type="scientific">Massariosphaeria phaeospora</name>
    <dbReference type="NCBI Taxonomy" id="100035"/>
    <lineage>
        <taxon>Eukaryota</taxon>
        <taxon>Fungi</taxon>
        <taxon>Dikarya</taxon>
        <taxon>Ascomycota</taxon>
        <taxon>Pezizomycotina</taxon>
        <taxon>Dothideomycetes</taxon>
        <taxon>Pleosporomycetidae</taxon>
        <taxon>Pleosporales</taxon>
        <taxon>Pleosporales incertae sedis</taxon>
        <taxon>Massariosphaeria</taxon>
    </lineage>
</organism>
<accession>A0A7C8IHU2</accession>
<sequence>MKLLVIFGTLLAIATAAPAETSAGAPAPVDNVKPVVDEGANGFANMDCGRCNNHYQQCYNNTPWYLIPWRHTICEGDTCNFERCKAECGWKGC</sequence>